<accession>A0A1F6D456</accession>
<dbReference type="EMBL" id="MFKF01000042">
    <property type="protein sequence ID" value="OGG56196.1"/>
    <property type="molecule type" value="Genomic_DNA"/>
</dbReference>
<organism evidence="1 2">
    <name type="scientific">Handelsmanbacteria sp. (strain RIFCSPLOWO2_12_FULL_64_10)</name>
    <dbReference type="NCBI Taxonomy" id="1817868"/>
    <lineage>
        <taxon>Bacteria</taxon>
        <taxon>Candidatus Handelsmaniibacteriota</taxon>
    </lineage>
</organism>
<name>A0A1F6D456_HANXR</name>
<reference evidence="1 2" key="1">
    <citation type="journal article" date="2016" name="Nat. Commun.">
        <title>Thousands of microbial genomes shed light on interconnected biogeochemical processes in an aquifer system.</title>
        <authorList>
            <person name="Anantharaman K."/>
            <person name="Brown C.T."/>
            <person name="Hug L.A."/>
            <person name="Sharon I."/>
            <person name="Castelle C.J."/>
            <person name="Probst A.J."/>
            <person name="Thomas B.C."/>
            <person name="Singh A."/>
            <person name="Wilkins M.J."/>
            <person name="Karaoz U."/>
            <person name="Brodie E.L."/>
            <person name="Williams K.H."/>
            <person name="Hubbard S.S."/>
            <person name="Banfield J.F."/>
        </authorList>
    </citation>
    <scope>NUCLEOTIDE SEQUENCE [LARGE SCALE GENOMIC DNA]</scope>
    <source>
        <strain evidence="2">RIFCSPLOWO2_12_FULL_64_10</strain>
    </source>
</reference>
<gene>
    <name evidence="1" type="ORF">A3F84_16390</name>
</gene>
<sequence>MFGYSNPMSLKGVFRALTLGGIVLLGGCGSLGPSPLAPNLPKGSQTLGGKAPYSSGPVYLALSPGALPRAAKPVPAAGVYTRSASGWFSHGREGRLEVGFPRYADAGDVQVKRATFEVEKGSVEGRQEITMQVTSGHSLNDVLVAFSPEGLTFDPPATLTIVLRGEVDPGAIQVYHLHGGAVEKVSADVEDGERTTTIIVKVFGFSLYSLGGSEELPPEGDNP</sequence>
<evidence type="ECO:0000313" key="1">
    <source>
        <dbReference type="EMBL" id="OGG56196.1"/>
    </source>
</evidence>
<protein>
    <submittedName>
        <fullName evidence="1">Uncharacterized protein</fullName>
    </submittedName>
</protein>
<dbReference type="AlphaFoldDB" id="A0A1F6D456"/>
<comment type="caution">
    <text evidence="1">The sequence shown here is derived from an EMBL/GenBank/DDBJ whole genome shotgun (WGS) entry which is preliminary data.</text>
</comment>
<dbReference type="Proteomes" id="UP000178606">
    <property type="component" value="Unassembled WGS sequence"/>
</dbReference>
<evidence type="ECO:0000313" key="2">
    <source>
        <dbReference type="Proteomes" id="UP000178606"/>
    </source>
</evidence>
<proteinExistence type="predicted"/>